<reference evidence="2" key="1">
    <citation type="submission" date="2010-03" db="EMBL/GenBank/DDBJ databases">
        <title>The genome sequence of Ruminococcus sp. 18P13.</title>
        <authorList>
            <consortium name="metaHIT consortium -- http://www.metahit.eu/"/>
            <person name="Pajon A."/>
            <person name="Turner K."/>
            <person name="Parkhill J."/>
            <person name="Bernalier A."/>
        </authorList>
    </citation>
    <scope>NUCLEOTIDE SEQUENCE [LARGE SCALE GENOMIC DNA]</scope>
    <source>
        <strain evidence="2">Type strain: 18P13</strain>
    </source>
</reference>
<dbReference type="Pfam" id="PF01726">
    <property type="entry name" value="LexA_DNA_bind"/>
    <property type="match status" value="1"/>
</dbReference>
<dbReference type="AlphaFoldDB" id="D4LC14"/>
<evidence type="ECO:0000259" key="1">
    <source>
        <dbReference type="Pfam" id="PF01726"/>
    </source>
</evidence>
<dbReference type="GeneID" id="83157098"/>
<feature type="domain" description="LexA repressor DNA-binding" evidence="1">
    <location>
        <begin position="7"/>
        <end position="62"/>
    </location>
</feature>
<dbReference type="EMBL" id="FP929052">
    <property type="protein sequence ID" value="CBL17159.1"/>
    <property type="molecule type" value="Genomic_DNA"/>
</dbReference>
<gene>
    <name evidence="2" type="ordered locus">RUM_09920</name>
</gene>
<proteinExistence type="predicted"/>
<dbReference type="SUPFAM" id="SSF46785">
    <property type="entry name" value="Winged helix' DNA-binding domain"/>
    <property type="match status" value="1"/>
</dbReference>
<organism evidence="2 3">
    <name type="scientific">Ruminococcus champanellensis (strain DSM 18848 / JCM 17042 / KCTC 15320 / 18P13)</name>
    <dbReference type="NCBI Taxonomy" id="213810"/>
    <lineage>
        <taxon>Bacteria</taxon>
        <taxon>Bacillati</taxon>
        <taxon>Bacillota</taxon>
        <taxon>Clostridia</taxon>
        <taxon>Eubacteriales</taxon>
        <taxon>Oscillospiraceae</taxon>
        <taxon>Ruminococcus</taxon>
    </lineage>
</organism>
<dbReference type="KEGG" id="rch:RUM_09920"/>
<dbReference type="GO" id="GO:0006508">
    <property type="term" value="P:proteolysis"/>
    <property type="evidence" value="ECO:0007669"/>
    <property type="project" value="InterPro"/>
</dbReference>
<reference evidence="2" key="2">
    <citation type="submission" date="2010-03" db="EMBL/GenBank/DDBJ databases">
        <authorList>
            <person name="Pajon A."/>
        </authorList>
    </citation>
    <scope>NUCLEOTIDE SEQUENCE</scope>
    <source>
        <strain evidence="2">Type strain: 18P13</strain>
    </source>
</reference>
<dbReference type="STRING" id="213810.RUM_09920"/>
<dbReference type="HOGENOM" id="CLU_1474162_0_0_9"/>
<dbReference type="RefSeq" id="WP_015558066.1">
    <property type="nucleotide sequence ID" value="NC_021039.1"/>
</dbReference>
<dbReference type="PATRIC" id="fig|213810.4.peg.894"/>
<dbReference type="BioCyc" id="RCHA213810:RUM_RS12015-MONOMER"/>
<keyword evidence="3" id="KW-1185">Reference proteome</keyword>
<dbReference type="Gene3D" id="1.10.10.10">
    <property type="entry name" value="Winged helix-like DNA-binding domain superfamily/Winged helix DNA-binding domain"/>
    <property type="match status" value="1"/>
</dbReference>
<dbReference type="Proteomes" id="UP000007054">
    <property type="component" value="Chromosome"/>
</dbReference>
<evidence type="ECO:0000313" key="3">
    <source>
        <dbReference type="Proteomes" id="UP000007054"/>
    </source>
</evidence>
<protein>
    <submittedName>
        <fullName evidence="2">SOS-response transcriptional repressors (RecA-mediated autopeptidases)</fullName>
    </submittedName>
</protein>
<evidence type="ECO:0000313" key="2">
    <source>
        <dbReference type="EMBL" id="CBL17159.1"/>
    </source>
</evidence>
<dbReference type="GO" id="GO:0004252">
    <property type="term" value="F:serine-type endopeptidase activity"/>
    <property type="evidence" value="ECO:0007669"/>
    <property type="project" value="InterPro"/>
</dbReference>
<sequence>MLNDQARAVYDYIRLRTETDIPPSVREICAALGMKSTSTAHRYINLLVADGYLEKSGNQNRGIRLAGGRPLRIPVVSRLDGTPEQAESYVAFYPLPQGDTRYVAWRMPDETGLAYGIQPGDLLVIGLGTPPAPDMLLVCAAEGEPVLTRDTTGDCVGFVAAVWRSMLPAQNFFSEPLDKAERT</sequence>
<name>D4LC14_RUMC1</name>
<dbReference type="InterPro" id="IPR036388">
    <property type="entry name" value="WH-like_DNA-bd_sf"/>
</dbReference>
<dbReference type="InterPro" id="IPR036390">
    <property type="entry name" value="WH_DNA-bd_sf"/>
</dbReference>
<accession>D4LC14</accession>
<dbReference type="InterPro" id="IPR006199">
    <property type="entry name" value="LexA_DNA-bd_dom"/>
</dbReference>